<evidence type="ECO:0000256" key="2">
    <source>
        <dbReference type="ARBA" id="ARBA00022448"/>
    </source>
</evidence>
<feature type="transmembrane region" description="Helical" evidence="9">
    <location>
        <begin position="52"/>
        <end position="70"/>
    </location>
</feature>
<protein>
    <submittedName>
        <fullName evidence="10">YeeE/YedE family protein</fullName>
    </submittedName>
</protein>
<keyword evidence="3" id="KW-1003">Cell membrane</keyword>
<dbReference type="InterPro" id="IPR007272">
    <property type="entry name" value="Sulf_transp_TsuA/YedE"/>
</dbReference>
<comment type="caution">
    <text evidence="10">The sequence shown here is derived from an EMBL/GenBank/DDBJ whole genome shotgun (WGS) entry which is preliminary data.</text>
</comment>
<gene>
    <name evidence="10" type="ORF">GCM10022394_11270</name>
</gene>
<evidence type="ECO:0000313" key="11">
    <source>
        <dbReference type="Proteomes" id="UP001500795"/>
    </source>
</evidence>
<name>A0ABP6VD36_9GAMM</name>
<keyword evidence="4" id="KW-0997">Cell inner membrane</keyword>
<keyword evidence="6 9" id="KW-1133">Transmembrane helix</keyword>
<keyword evidence="5 9" id="KW-0812">Transmembrane</keyword>
<feature type="transmembrane region" description="Helical" evidence="9">
    <location>
        <begin position="118"/>
        <end position="135"/>
    </location>
</feature>
<evidence type="ECO:0000256" key="7">
    <source>
        <dbReference type="ARBA" id="ARBA00023136"/>
    </source>
</evidence>
<dbReference type="Proteomes" id="UP001500795">
    <property type="component" value="Unassembled WGS sequence"/>
</dbReference>
<evidence type="ECO:0000256" key="5">
    <source>
        <dbReference type="ARBA" id="ARBA00022692"/>
    </source>
</evidence>
<proteinExistence type="inferred from homology"/>
<evidence type="ECO:0000256" key="9">
    <source>
        <dbReference type="SAM" id="Phobius"/>
    </source>
</evidence>
<evidence type="ECO:0000256" key="8">
    <source>
        <dbReference type="ARBA" id="ARBA00035655"/>
    </source>
</evidence>
<accession>A0ABP6VD36</accession>
<evidence type="ECO:0000256" key="1">
    <source>
        <dbReference type="ARBA" id="ARBA00004429"/>
    </source>
</evidence>
<evidence type="ECO:0000256" key="4">
    <source>
        <dbReference type="ARBA" id="ARBA00022519"/>
    </source>
</evidence>
<reference evidence="11" key="1">
    <citation type="journal article" date="2019" name="Int. J. Syst. Evol. Microbiol.">
        <title>The Global Catalogue of Microorganisms (GCM) 10K type strain sequencing project: providing services to taxonomists for standard genome sequencing and annotation.</title>
        <authorList>
            <consortium name="The Broad Institute Genomics Platform"/>
            <consortium name="The Broad Institute Genome Sequencing Center for Infectious Disease"/>
            <person name="Wu L."/>
            <person name="Ma J."/>
        </authorList>
    </citation>
    <scope>NUCLEOTIDE SEQUENCE [LARGE SCALE GENOMIC DNA]</scope>
    <source>
        <strain evidence="11">JCM 17110</strain>
    </source>
</reference>
<dbReference type="PANTHER" id="PTHR30574:SF1">
    <property type="entry name" value="SULPHUR TRANSPORT DOMAIN-CONTAINING PROTEIN"/>
    <property type="match status" value="1"/>
</dbReference>
<keyword evidence="2" id="KW-0813">Transport</keyword>
<keyword evidence="11" id="KW-1185">Reference proteome</keyword>
<keyword evidence="7 9" id="KW-0472">Membrane</keyword>
<sequence>MTVVNFTPWSALFGGMLIGLGALLLMVAAGRVAGISGILIGLGGHSDRGWRLAFVAGLLSATLLLFQSGMAEVPSLAGMAPGKLLLAGLLVGIGTRLGNGCTSGHGICGLGRGSRRSMAATLVFIAAGIATVAMLK</sequence>
<comment type="subcellular location">
    <subcellularLocation>
        <location evidence="1">Cell inner membrane</location>
        <topology evidence="1">Multi-pass membrane protein</topology>
    </subcellularLocation>
</comment>
<dbReference type="RefSeq" id="WP_344955605.1">
    <property type="nucleotide sequence ID" value="NZ_BAABCX010000001.1"/>
</dbReference>
<evidence type="ECO:0000256" key="3">
    <source>
        <dbReference type="ARBA" id="ARBA00022475"/>
    </source>
</evidence>
<feature type="transmembrane region" description="Helical" evidence="9">
    <location>
        <begin position="76"/>
        <end position="97"/>
    </location>
</feature>
<dbReference type="EMBL" id="BAABCX010000001">
    <property type="protein sequence ID" value="GAA3533540.1"/>
    <property type="molecule type" value="Genomic_DNA"/>
</dbReference>
<feature type="transmembrane region" description="Helical" evidence="9">
    <location>
        <begin position="12"/>
        <end position="40"/>
    </location>
</feature>
<organism evidence="10 11">
    <name type="scientific">Zobellella aerophila</name>
    <dbReference type="NCBI Taxonomy" id="870480"/>
    <lineage>
        <taxon>Bacteria</taxon>
        <taxon>Pseudomonadati</taxon>
        <taxon>Pseudomonadota</taxon>
        <taxon>Gammaproteobacteria</taxon>
        <taxon>Aeromonadales</taxon>
        <taxon>Aeromonadaceae</taxon>
        <taxon>Zobellella</taxon>
    </lineage>
</organism>
<evidence type="ECO:0000256" key="6">
    <source>
        <dbReference type="ARBA" id="ARBA00022989"/>
    </source>
</evidence>
<evidence type="ECO:0000313" key="10">
    <source>
        <dbReference type="EMBL" id="GAA3533540.1"/>
    </source>
</evidence>
<comment type="similarity">
    <text evidence="8">Belongs to the TsuA/YedE (TC 9.B.102) family.</text>
</comment>
<dbReference type="PANTHER" id="PTHR30574">
    <property type="entry name" value="INNER MEMBRANE PROTEIN YEDE"/>
    <property type="match status" value="1"/>
</dbReference>